<evidence type="ECO:0000313" key="7">
    <source>
        <dbReference type="EMBL" id="CUS96705.1"/>
    </source>
</evidence>
<gene>
    <name evidence="7" type="ORF">JGI24_00154</name>
</gene>
<dbReference type="PANTHER" id="PTHR15910:SF1">
    <property type="entry name" value="ARCHAEMETZINCIN-2"/>
    <property type="match status" value="1"/>
</dbReference>
<keyword evidence="6" id="KW-0482">Metalloprotease</keyword>
<dbReference type="CDD" id="cd11375">
    <property type="entry name" value="Peptidase_M54"/>
    <property type="match status" value="1"/>
</dbReference>
<keyword evidence="4" id="KW-0378">Hydrolase</keyword>
<keyword evidence="5" id="KW-0862">Zinc</keyword>
<sequence>HRLRQEFYGDKPNQKLFEKRVLTEAVHEIGHLLNLKHCSNPNCVMFFSNSILDTDRKGFLFCNGCRSKFKILK</sequence>
<organism evidence="7 8">
    <name type="scientific">Kryptobacter tengchongensis</name>
    <dbReference type="NCBI Taxonomy" id="1643429"/>
    <lineage>
        <taxon>Bacteria</taxon>
        <taxon>Pseudomonadati</taxon>
        <taxon>Candidatus Kryptoniota</taxon>
        <taxon>Candidatus Kryptobacter</taxon>
    </lineage>
</organism>
<dbReference type="GO" id="GO:0008237">
    <property type="term" value="F:metallopeptidase activity"/>
    <property type="evidence" value="ECO:0007669"/>
    <property type="project" value="UniProtKB-KW"/>
</dbReference>
<proteinExistence type="predicted"/>
<dbReference type="GO" id="GO:0006508">
    <property type="term" value="P:proteolysis"/>
    <property type="evidence" value="ECO:0007669"/>
    <property type="project" value="UniProtKB-KW"/>
</dbReference>
<evidence type="ECO:0000256" key="4">
    <source>
        <dbReference type="ARBA" id="ARBA00022801"/>
    </source>
</evidence>
<keyword evidence="2" id="KW-0645">Protease</keyword>
<evidence type="ECO:0000256" key="5">
    <source>
        <dbReference type="ARBA" id="ARBA00022833"/>
    </source>
</evidence>
<evidence type="ECO:0000256" key="6">
    <source>
        <dbReference type="ARBA" id="ARBA00023049"/>
    </source>
</evidence>
<dbReference type="Pfam" id="PF07998">
    <property type="entry name" value="Peptidase_M54"/>
    <property type="match status" value="1"/>
</dbReference>
<protein>
    <submittedName>
        <fullName evidence="7">Peptidase family M54</fullName>
    </submittedName>
</protein>
<comment type="cofactor">
    <cofactor evidence="1">
        <name>Zn(2+)</name>
        <dbReference type="ChEBI" id="CHEBI:29105"/>
    </cofactor>
</comment>
<dbReference type="EMBL" id="CZVU01000003">
    <property type="protein sequence ID" value="CUS96705.1"/>
    <property type="molecule type" value="Genomic_DNA"/>
</dbReference>
<accession>A0A656D1G0</accession>
<dbReference type="InterPro" id="IPR024079">
    <property type="entry name" value="MetalloPept_cat_dom_sf"/>
</dbReference>
<reference evidence="7 8" key="1">
    <citation type="submission" date="2015-11" db="EMBL/GenBank/DDBJ databases">
        <authorList>
            <person name="Varghese N."/>
        </authorList>
    </citation>
    <scope>NUCLEOTIDE SEQUENCE [LARGE SCALE GENOMIC DNA]</scope>
    <source>
        <strain evidence="7 8">JGI-24</strain>
    </source>
</reference>
<dbReference type="Gene3D" id="3.40.390.10">
    <property type="entry name" value="Collagenase (Catalytic Domain)"/>
    <property type="match status" value="1"/>
</dbReference>
<dbReference type="AlphaFoldDB" id="A0A656D1G0"/>
<dbReference type="PANTHER" id="PTHR15910">
    <property type="entry name" value="ARCHAEMETZINCIN"/>
    <property type="match status" value="1"/>
</dbReference>
<feature type="non-terminal residue" evidence="7">
    <location>
        <position position="1"/>
    </location>
</feature>
<name>A0A656D1G0_KRYT1</name>
<keyword evidence="3" id="KW-0479">Metal-binding</keyword>
<evidence type="ECO:0000313" key="8">
    <source>
        <dbReference type="Proteomes" id="UP000243065"/>
    </source>
</evidence>
<evidence type="ECO:0000256" key="2">
    <source>
        <dbReference type="ARBA" id="ARBA00022670"/>
    </source>
</evidence>
<keyword evidence="8" id="KW-1185">Reference proteome</keyword>
<dbReference type="SUPFAM" id="SSF55486">
    <property type="entry name" value="Metalloproteases ('zincins'), catalytic domain"/>
    <property type="match status" value="1"/>
</dbReference>
<dbReference type="InterPro" id="IPR012962">
    <property type="entry name" value="Pept_M54_archaemetzincn"/>
</dbReference>
<dbReference type="GO" id="GO:0046872">
    <property type="term" value="F:metal ion binding"/>
    <property type="evidence" value="ECO:0007669"/>
    <property type="project" value="UniProtKB-KW"/>
</dbReference>
<dbReference type="Proteomes" id="UP000243065">
    <property type="component" value="Unassembled WGS sequence"/>
</dbReference>
<evidence type="ECO:0000256" key="3">
    <source>
        <dbReference type="ARBA" id="ARBA00022723"/>
    </source>
</evidence>
<evidence type="ECO:0000256" key="1">
    <source>
        <dbReference type="ARBA" id="ARBA00001947"/>
    </source>
</evidence>
<dbReference type="RefSeq" id="WP_333782948.1">
    <property type="nucleotide sequence ID" value="NZ_CZVU01000003.1"/>
</dbReference>